<gene>
    <name evidence="7" type="ORF">LIER_08460</name>
</gene>
<keyword evidence="8" id="KW-1185">Reference proteome</keyword>
<dbReference type="SUPFAM" id="SSF118290">
    <property type="entry name" value="WRKY DNA-binding domain"/>
    <property type="match status" value="1"/>
</dbReference>
<dbReference type="AlphaFoldDB" id="A0AAV3PE15"/>
<dbReference type="SMART" id="SM00774">
    <property type="entry name" value="WRKY"/>
    <property type="match status" value="1"/>
</dbReference>
<organism evidence="7 8">
    <name type="scientific">Lithospermum erythrorhizon</name>
    <name type="common">Purple gromwell</name>
    <name type="synonym">Lithospermum officinale var. erythrorhizon</name>
    <dbReference type="NCBI Taxonomy" id="34254"/>
    <lineage>
        <taxon>Eukaryota</taxon>
        <taxon>Viridiplantae</taxon>
        <taxon>Streptophyta</taxon>
        <taxon>Embryophyta</taxon>
        <taxon>Tracheophyta</taxon>
        <taxon>Spermatophyta</taxon>
        <taxon>Magnoliopsida</taxon>
        <taxon>eudicotyledons</taxon>
        <taxon>Gunneridae</taxon>
        <taxon>Pentapetalae</taxon>
        <taxon>asterids</taxon>
        <taxon>lamiids</taxon>
        <taxon>Boraginales</taxon>
        <taxon>Boraginaceae</taxon>
        <taxon>Boraginoideae</taxon>
        <taxon>Lithospermeae</taxon>
        <taxon>Lithospermum</taxon>
    </lineage>
</organism>
<protein>
    <submittedName>
        <fullName evidence="7">DNA-binding transcription factor</fullName>
    </submittedName>
</protein>
<evidence type="ECO:0000259" key="6">
    <source>
        <dbReference type="PROSITE" id="PS50811"/>
    </source>
</evidence>
<dbReference type="InterPro" id="IPR044810">
    <property type="entry name" value="WRKY_plant"/>
</dbReference>
<evidence type="ECO:0000256" key="2">
    <source>
        <dbReference type="ARBA" id="ARBA00023015"/>
    </source>
</evidence>
<keyword evidence="2" id="KW-0805">Transcription regulation</keyword>
<evidence type="ECO:0000256" key="5">
    <source>
        <dbReference type="ARBA" id="ARBA00023242"/>
    </source>
</evidence>
<reference evidence="7 8" key="1">
    <citation type="submission" date="2024-01" db="EMBL/GenBank/DDBJ databases">
        <title>The complete chloroplast genome sequence of Lithospermum erythrorhizon: insights into the phylogenetic relationship among Boraginaceae species and the maternal lineages of purple gromwells.</title>
        <authorList>
            <person name="Okada T."/>
            <person name="Watanabe K."/>
        </authorList>
    </citation>
    <scope>NUCLEOTIDE SEQUENCE [LARGE SCALE GENOMIC DNA]</scope>
</reference>
<comment type="caution">
    <text evidence="7">The sequence shown here is derived from an EMBL/GenBank/DDBJ whole genome shotgun (WGS) entry which is preliminary data.</text>
</comment>
<comment type="subcellular location">
    <subcellularLocation>
        <location evidence="1">Nucleus</location>
    </subcellularLocation>
</comment>
<dbReference type="Pfam" id="PF03106">
    <property type="entry name" value="WRKY"/>
    <property type="match status" value="1"/>
</dbReference>
<dbReference type="Proteomes" id="UP001454036">
    <property type="component" value="Unassembled WGS sequence"/>
</dbReference>
<keyword evidence="5" id="KW-0539">Nucleus</keyword>
<name>A0AAV3PE15_LITER</name>
<dbReference type="Gene3D" id="2.20.25.80">
    <property type="entry name" value="WRKY domain"/>
    <property type="match status" value="1"/>
</dbReference>
<evidence type="ECO:0000313" key="7">
    <source>
        <dbReference type="EMBL" id="GAA0149231.1"/>
    </source>
</evidence>
<keyword evidence="3 7" id="KW-0238">DNA-binding</keyword>
<evidence type="ECO:0000256" key="3">
    <source>
        <dbReference type="ARBA" id="ARBA00023125"/>
    </source>
</evidence>
<keyword evidence="4" id="KW-0804">Transcription</keyword>
<feature type="domain" description="WRKY" evidence="6">
    <location>
        <begin position="118"/>
        <end position="165"/>
    </location>
</feature>
<proteinExistence type="predicted"/>
<dbReference type="InterPro" id="IPR003657">
    <property type="entry name" value="WRKY_dom"/>
</dbReference>
<dbReference type="InterPro" id="IPR036576">
    <property type="entry name" value="WRKY_dom_sf"/>
</dbReference>
<sequence length="313" mass="35661">MEMTSAFLFPEKLRNQKIELGMELVKGKEYAKQLEAIFDNIVLGDEGVALKEELAQKILRSFTDSLAKISLCRTKDLGQMKNFQKSDFVESSKKRPAEMMKEKRMCYKRRKEVVSWLNVSPTTEDGYAWRKYGQKAIQNSKHPRCYFRCTNKFDQDCKALKQVQKLEGEGGNMYQTTYFSQHTCKDQTMAPITSDYEASESTSIIDFRVKMPTSKPFQHIPPRNDTFVASIPKQESNGDTQSDLTDNVSSIESNVIMWPDNVGSEDCSPKIGSFHDQEVASSLFDGDASIYLAGLDIKNLINDAFPDFSYEDL</sequence>
<accession>A0AAV3PE15</accession>
<evidence type="ECO:0000256" key="4">
    <source>
        <dbReference type="ARBA" id="ARBA00023163"/>
    </source>
</evidence>
<dbReference type="PANTHER" id="PTHR31282">
    <property type="entry name" value="WRKY TRANSCRIPTION FACTOR 21-RELATED"/>
    <property type="match status" value="1"/>
</dbReference>
<dbReference type="EMBL" id="BAABME010001368">
    <property type="protein sequence ID" value="GAA0149231.1"/>
    <property type="molecule type" value="Genomic_DNA"/>
</dbReference>
<dbReference type="GO" id="GO:0003700">
    <property type="term" value="F:DNA-binding transcription factor activity"/>
    <property type="evidence" value="ECO:0007669"/>
    <property type="project" value="InterPro"/>
</dbReference>
<dbReference type="PROSITE" id="PS50811">
    <property type="entry name" value="WRKY"/>
    <property type="match status" value="1"/>
</dbReference>
<evidence type="ECO:0000313" key="8">
    <source>
        <dbReference type="Proteomes" id="UP001454036"/>
    </source>
</evidence>
<dbReference type="GO" id="GO:0005634">
    <property type="term" value="C:nucleus"/>
    <property type="evidence" value="ECO:0007669"/>
    <property type="project" value="UniProtKB-SubCell"/>
</dbReference>
<dbReference type="GO" id="GO:0043565">
    <property type="term" value="F:sequence-specific DNA binding"/>
    <property type="evidence" value="ECO:0007669"/>
    <property type="project" value="InterPro"/>
</dbReference>
<evidence type="ECO:0000256" key="1">
    <source>
        <dbReference type="ARBA" id="ARBA00004123"/>
    </source>
</evidence>